<dbReference type="PANTHER" id="PTHR10359:SF18">
    <property type="entry name" value="ENDONUCLEASE III"/>
    <property type="match status" value="1"/>
</dbReference>
<dbReference type="GO" id="GO:0051539">
    <property type="term" value="F:4 iron, 4 sulfur cluster binding"/>
    <property type="evidence" value="ECO:0007669"/>
    <property type="project" value="UniProtKB-UniRule"/>
</dbReference>
<dbReference type="GO" id="GO:0006285">
    <property type="term" value="P:base-excision repair, AP site formation"/>
    <property type="evidence" value="ECO:0007669"/>
    <property type="project" value="TreeGrafter"/>
</dbReference>
<evidence type="ECO:0000256" key="3">
    <source>
        <dbReference type="ARBA" id="ARBA00022723"/>
    </source>
</evidence>
<dbReference type="EMBL" id="LR130778">
    <property type="protein sequence ID" value="VDN48115.1"/>
    <property type="molecule type" value="Genomic_DNA"/>
</dbReference>
<evidence type="ECO:0000256" key="7">
    <source>
        <dbReference type="ARBA" id="ARBA00023014"/>
    </source>
</evidence>
<protein>
    <recommendedName>
        <fullName evidence="12">Endonuclease III</fullName>
        <ecNumber evidence="12">4.2.99.18</ecNumber>
    </recommendedName>
    <alternativeName>
        <fullName evidence="12">DNA-(apurinic or apyrimidinic site) lyase</fullName>
    </alternativeName>
</protein>
<keyword evidence="15" id="KW-1185">Reference proteome</keyword>
<dbReference type="GO" id="GO:0046872">
    <property type="term" value="F:metal ion binding"/>
    <property type="evidence" value="ECO:0007669"/>
    <property type="project" value="UniProtKB-KW"/>
</dbReference>
<sequence length="227" mass="25854">MIDKKRMERILDQLDEVYGKEHVCYLNNENDWQLLIATQLSAQCTDDRVNMVTPALFEEFDSVQAFAEADIRNIEKAIHSTGFYRNKAKNIQACCQLLLTKHGGKVPVDIDALTALPGVGRKTANVVLGHKYNIPAIVVDTHVKRISNKLGFTEFTDPVKIEFDLMGKIPKEHWLRYNTQIIAHGRTLCTARSPKCEQCFLLKDCPGGLYELYSRIVKNEGWAKEKE</sequence>
<dbReference type="GO" id="GO:0019104">
    <property type="term" value="F:DNA N-glycosylase activity"/>
    <property type="evidence" value="ECO:0007669"/>
    <property type="project" value="UniProtKB-UniRule"/>
</dbReference>
<keyword evidence="3 12" id="KW-0479">Metal-binding</keyword>
<feature type="binding site" evidence="12">
    <location>
        <position position="199"/>
    </location>
    <ligand>
        <name>[4Fe-4S] cluster</name>
        <dbReference type="ChEBI" id="CHEBI:49883"/>
    </ligand>
</feature>
<comment type="catalytic activity">
    <reaction evidence="12">
        <text>2'-deoxyribonucleotide-(2'-deoxyribose 5'-phosphate)-2'-deoxyribonucleotide-DNA = a 3'-end 2'-deoxyribonucleotide-(2,3-dehydro-2,3-deoxyribose 5'-phosphate)-DNA + a 5'-end 5'-phospho-2'-deoxyribonucleoside-DNA + H(+)</text>
        <dbReference type="Rhea" id="RHEA:66592"/>
        <dbReference type="Rhea" id="RHEA-COMP:13180"/>
        <dbReference type="Rhea" id="RHEA-COMP:16897"/>
        <dbReference type="Rhea" id="RHEA-COMP:17067"/>
        <dbReference type="ChEBI" id="CHEBI:15378"/>
        <dbReference type="ChEBI" id="CHEBI:136412"/>
        <dbReference type="ChEBI" id="CHEBI:157695"/>
        <dbReference type="ChEBI" id="CHEBI:167181"/>
        <dbReference type="EC" id="4.2.99.18"/>
    </reaction>
</comment>
<dbReference type="SMART" id="SM00478">
    <property type="entry name" value="ENDO3c"/>
    <property type="match status" value="1"/>
</dbReference>
<dbReference type="InterPro" id="IPR003651">
    <property type="entry name" value="Endonuclease3_FeS-loop_motif"/>
</dbReference>
<name>A0A3P7NYQ8_9FIRM</name>
<dbReference type="EC" id="4.2.99.18" evidence="12"/>
<dbReference type="CDD" id="cd00056">
    <property type="entry name" value="ENDO3c"/>
    <property type="match status" value="1"/>
</dbReference>
<keyword evidence="14" id="KW-0255">Endonuclease</keyword>
<keyword evidence="11 12" id="KW-0326">Glycosidase</keyword>
<dbReference type="OrthoDB" id="9800977at2"/>
<dbReference type="KEGG" id="cbar:PATL70BA_2225"/>
<dbReference type="Pfam" id="PF00633">
    <property type="entry name" value="HHH"/>
    <property type="match status" value="1"/>
</dbReference>
<feature type="binding site" evidence="12">
    <location>
        <position position="189"/>
    </location>
    <ligand>
        <name>[4Fe-4S] cluster</name>
        <dbReference type="ChEBI" id="CHEBI:49883"/>
    </ligand>
</feature>
<dbReference type="Gene3D" id="1.10.340.30">
    <property type="entry name" value="Hypothetical protein, domain 2"/>
    <property type="match status" value="1"/>
</dbReference>
<evidence type="ECO:0000256" key="2">
    <source>
        <dbReference type="ARBA" id="ARBA00022485"/>
    </source>
</evidence>
<proteinExistence type="inferred from homology"/>
<feature type="binding site" evidence="12">
    <location>
        <position position="196"/>
    </location>
    <ligand>
        <name>[4Fe-4S] cluster</name>
        <dbReference type="ChEBI" id="CHEBI:49883"/>
    </ligand>
</feature>
<dbReference type="SUPFAM" id="SSF48150">
    <property type="entry name" value="DNA-glycosylase"/>
    <property type="match status" value="1"/>
</dbReference>
<evidence type="ECO:0000256" key="6">
    <source>
        <dbReference type="ARBA" id="ARBA00023004"/>
    </source>
</evidence>
<comment type="cofactor">
    <cofactor evidence="12">
        <name>[4Fe-4S] cluster</name>
        <dbReference type="ChEBI" id="CHEBI:49883"/>
    </cofactor>
    <text evidence="12">Binds 1 [4Fe-4S] cluster.</text>
</comment>
<dbReference type="RefSeq" id="WP_125137300.1">
    <property type="nucleotide sequence ID" value="NZ_LR130778.1"/>
</dbReference>
<evidence type="ECO:0000259" key="13">
    <source>
        <dbReference type="SMART" id="SM00478"/>
    </source>
</evidence>
<dbReference type="InterPro" id="IPR000445">
    <property type="entry name" value="HhH_motif"/>
</dbReference>
<keyword evidence="6 12" id="KW-0408">Iron</keyword>
<gene>
    <name evidence="12 14" type="primary">nth</name>
    <name evidence="14" type="ORF">PATL70BA_2225</name>
</gene>
<dbReference type="PROSITE" id="PS00764">
    <property type="entry name" value="ENDONUCLEASE_III_1"/>
    <property type="match status" value="1"/>
</dbReference>
<keyword evidence="4 12" id="KW-0227">DNA damage</keyword>
<keyword evidence="14" id="KW-0540">Nuclease</keyword>
<evidence type="ECO:0000256" key="10">
    <source>
        <dbReference type="ARBA" id="ARBA00023239"/>
    </source>
</evidence>
<evidence type="ECO:0000313" key="14">
    <source>
        <dbReference type="EMBL" id="VDN48115.1"/>
    </source>
</evidence>
<keyword evidence="7 12" id="KW-0411">Iron-sulfur</keyword>
<evidence type="ECO:0000256" key="4">
    <source>
        <dbReference type="ARBA" id="ARBA00022763"/>
    </source>
</evidence>
<dbReference type="NCBIfam" id="TIGR01083">
    <property type="entry name" value="nth"/>
    <property type="match status" value="1"/>
</dbReference>
<evidence type="ECO:0000256" key="8">
    <source>
        <dbReference type="ARBA" id="ARBA00023125"/>
    </source>
</evidence>
<keyword evidence="10 12" id="KW-0456">Lyase</keyword>
<dbReference type="Pfam" id="PF10576">
    <property type="entry name" value="EndIII_4Fe-2S"/>
    <property type="match status" value="1"/>
</dbReference>
<organism evidence="14 15">
    <name type="scientific">Petrocella atlantisensis</name>
    <dbReference type="NCBI Taxonomy" id="2173034"/>
    <lineage>
        <taxon>Bacteria</taxon>
        <taxon>Bacillati</taxon>
        <taxon>Bacillota</taxon>
        <taxon>Clostridia</taxon>
        <taxon>Lachnospirales</taxon>
        <taxon>Vallitaleaceae</taxon>
        <taxon>Petrocella</taxon>
    </lineage>
</organism>
<keyword evidence="9 12" id="KW-0234">DNA repair</keyword>
<dbReference type="InterPro" id="IPR003265">
    <property type="entry name" value="HhH-GPD_domain"/>
</dbReference>
<evidence type="ECO:0000256" key="11">
    <source>
        <dbReference type="ARBA" id="ARBA00023295"/>
    </source>
</evidence>
<dbReference type="Gene3D" id="1.10.1670.10">
    <property type="entry name" value="Helix-hairpin-Helix base-excision DNA repair enzymes (C-terminal)"/>
    <property type="match status" value="1"/>
</dbReference>
<accession>A0A3P7NYQ8</accession>
<dbReference type="AlphaFoldDB" id="A0A3P7NYQ8"/>
<dbReference type="PIRSF" id="PIRSF001435">
    <property type="entry name" value="Nth"/>
    <property type="match status" value="1"/>
</dbReference>
<dbReference type="Proteomes" id="UP000279029">
    <property type="component" value="Chromosome"/>
</dbReference>
<keyword evidence="8 12" id="KW-0238">DNA-binding</keyword>
<comment type="similarity">
    <text evidence="1 12">Belongs to the Nth/MutY family.</text>
</comment>
<dbReference type="HAMAP" id="MF_00942">
    <property type="entry name" value="Nth"/>
    <property type="match status" value="1"/>
</dbReference>
<dbReference type="GO" id="GO:0003677">
    <property type="term" value="F:DNA binding"/>
    <property type="evidence" value="ECO:0007669"/>
    <property type="project" value="UniProtKB-UniRule"/>
</dbReference>
<dbReference type="FunFam" id="1.10.1670.10:FF:000001">
    <property type="entry name" value="Endonuclease III"/>
    <property type="match status" value="1"/>
</dbReference>
<dbReference type="SMART" id="SM00525">
    <property type="entry name" value="FES"/>
    <property type="match status" value="1"/>
</dbReference>
<dbReference type="PANTHER" id="PTHR10359">
    <property type="entry name" value="A/G-SPECIFIC ADENINE GLYCOSYLASE/ENDONUCLEASE III"/>
    <property type="match status" value="1"/>
</dbReference>
<evidence type="ECO:0000313" key="15">
    <source>
        <dbReference type="Proteomes" id="UP000279029"/>
    </source>
</evidence>
<comment type="function">
    <text evidence="12">DNA repair enzyme that has both DNA N-glycosylase activity and AP-lyase activity. The DNA N-glycosylase activity releases various damaged pyrimidines from DNA by cleaving the N-glycosidic bond, leaving an AP (apurinic/apyrimidinic) site. The AP-lyase activity cleaves the phosphodiester bond 3' to the AP site by a beta-elimination, leaving a 3'-terminal unsaturated sugar and a product with a terminal 5'-phosphate.</text>
</comment>
<evidence type="ECO:0000256" key="12">
    <source>
        <dbReference type="HAMAP-Rule" id="MF_00942"/>
    </source>
</evidence>
<evidence type="ECO:0000256" key="5">
    <source>
        <dbReference type="ARBA" id="ARBA00022801"/>
    </source>
</evidence>
<dbReference type="Pfam" id="PF00730">
    <property type="entry name" value="HhH-GPD"/>
    <property type="match status" value="1"/>
</dbReference>
<reference evidence="14 15" key="1">
    <citation type="submission" date="2018-09" db="EMBL/GenBank/DDBJ databases">
        <authorList>
            <person name="Postec A."/>
        </authorList>
    </citation>
    <scope>NUCLEOTIDE SEQUENCE [LARGE SCALE GENOMIC DNA]</scope>
    <source>
        <strain evidence="14">70B-A</strain>
    </source>
</reference>
<evidence type="ECO:0000256" key="9">
    <source>
        <dbReference type="ARBA" id="ARBA00023204"/>
    </source>
</evidence>
<dbReference type="InterPro" id="IPR011257">
    <property type="entry name" value="DNA_glycosylase"/>
</dbReference>
<dbReference type="GO" id="GO:0140078">
    <property type="term" value="F:class I DNA-(apurinic or apyrimidinic site) endonuclease activity"/>
    <property type="evidence" value="ECO:0007669"/>
    <property type="project" value="UniProtKB-EC"/>
</dbReference>
<dbReference type="InterPro" id="IPR005759">
    <property type="entry name" value="Nth"/>
</dbReference>
<keyword evidence="2 12" id="KW-0004">4Fe-4S</keyword>
<dbReference type="FunFam" id="1.10.340.30:FF:000001">
    <property type="entry name" value="Endonuclease III"/>
    <property type="match status" value="1"/>
</dbReference>
<feature type="domain" description="HhH-GPD" evidence="13">
    <location>
        <begin position="40"/>
        <end position="187"/>
    </location>
</feature>
<feature type="binding site" evidence="12">
    <location>
        <position position="205"/>
    </location>
    <ligand>
        <name>[4Fe-4S] cluster</name>
        <dbReference type="ChEBI" id="CHEBI:49883"/>
    </ligand>
</feature>
<dbReference type="InterPro" id="IPR004035">
    <property type="entry name" value="Endouclease-III_FeS-bd_BS"/>
</dbReference>
<keyword evidence="5 12" id="KW-0378">Hydrolase</keyword>
<dbReference type="InterPro" id="IPR023170">
    <property type="entry name" value="HhH_base_excis_C"/>
</dbReference>
<evidence type="ECO:0000256" key="1">
    <source>
        <dbReference type="ARBA" id="ARBA00008343"/>
    </source>
</evidence>